<name>A0A838XUE9_9HYPH</name>
<organism evidence="1 2">
    <name type="scientific">Stappia taiwanensis</name>
    <dbReference type="NCBI Taxonomy" id="992267"/>
    <lineage>
        <taxon>Bacteria</taxon>
        <taxon>Pseudomonadati</taxon>
        <taxon>Pseudomonadota</taxon>
        <taxon>Alphaproteobacteria</taxon>
        <taxon>Hyphomicrobiales</taxon>
        <taxon>Stappiaceae</taxon>
        <taxon>Stappia</taxon>
    </lineage>
</organism>
<accession>A0A838XUE9</accession>
<proteinExistence type="predicted"/>
<evidence type="ECO:0000313" key="1">
    <source>
        <dbReference type="EMBL" id="MBA4610684.1"/>
    </source>
</evidence>
<comment type="caution">
    <text evidence="1">The sequence shown here is derived from an EMBL/GenBank/DDBJ whole genome shotgun (WGS) entry which is preliminary data.</text>
</comment>
<reference evidence="1 2" key="2">
    <citation type="submission" date="2020-08" db="EMBL/GenBank/DDBJ databases">
        <title>Stappia taiwanensis sp. nov., isolated from a coastal thermal spring.</title>
        <authorList>
            <person name="Kampfer P."/>
        </authorList>
    </citation>
    <scope>NUCLEOTIDE SEQUENCE [LARGE SCALE GENOMIC DNA]</scope>
    <source>
        <strain evidence="1 2">DSM 23284</strain>
    </source>
</reference>
<dbReference type="InterPro" id="IPR021955">
    <property type="entry name" value="DUF3572"/>
</dbReference>
<keyword evidence="2" id="KW-1185">Reference proteome</keyword>
<reference evidence="1 2" key="1">
    <citation type="submission" date="2020-07" db="EMBL/GenBank/DDBJ databases">
        <authorList>
            <person name="Li M."/>
        </authorList>
    </citation>
    <scope>NUCLEOTIDE SEQUENCE [LARGE SCALE GENOMIC DNA]</scope>
    <source>
        <strain evidence="1 2">DSM 23284</strain>
    </source>
</reference>
<gene>
    <name evidence="1" type="ORF">H1W37_03395</name>
</gene>
<dbReference type="Proteomes" id="UP000559404">
    <property type="component" value="Unassembled WGS sequence"/>
</dbReference>
<sequence length="99" mass="10597">MMSQKEARLTAENAEALAADALAYLAGDMEHLGRFLALSGIGPAELREAAEEPGFLVGVLEFYMAHEPLLLSFCETRAIRPTLFAAARFALDGATPQDG</sequence>
<dbReference type="EMBL" id="JACEON010000002">
    <property type="protein sequence ID" value="MBA4610684.1"/>
    <property type="molecule type" value="Genomic_DNA"/>
</dbReference>
<dbReference type="Pfam" id="PF12096">
    <property type="entry name" value="DUF3572"/>
    <property type="match status" value="1"/>
</dbReference>
<dbReference type="AlphaFoldDB" id="A0A838XUE9"/>
<protein>
    <submittedName>
        <fullName evidence="1">DUF3572 domain-containing protein</fullName>
    </submittedName>
</protein>
<evidence type="ECO:0000313" key="2">
    <source>
        <dbReference type="Proteomes" id="UP000559404"/>
    </source>
</evidence>